<dbReference type="Proteomes" id="UP000564644">
    <property type="component" value="Unassembled WGS sequence"/>
</dbReference>
<feature type="domain" description="YdhG-like" evidence="1">
    <location>
        <begin position="18"/>
        <end position="107"/>
    </location>
</feature>
<dbReference type="Gene3D" id="3.90.1150.200">
    <property type="match status" value="1"/>
</dbReference>
<dbReference type="EMBL" id="JACJVO010000028">
    <property type="protein sequence ID" value="MBB6733730.1"/>
    <property type="molecule type" value="Genomic_DNA"/>
</dbReference>
<dbReference type="InterPro" id="IPR014922">
    <property type="entry name" value="YdhG-like"/>
</dbReference>
<accession>A0A7X0SPD9</accession>
<proteinExistence type="predicted"/>
<evidence type="ECO:0000313" key="3">
    <source>
        <dbReference type="Proteomes" id="UP000564644"/>
    </source>
</evidence>
<dbReference type="Pfam" id="PF08818">
    <property type="entry name" value="DUF1801"/>
    <property type="match status" value="1"/>
</dbReference>
<organism evidence="2 3">
    <name type="scientific">Cohnella zeiphila</name>
    <dbReference type="NCBI Taxonomy" id="2761120"/>
    <lineage>
        <taxon>Bacteria</taxon>
        <taxon>Bacillati</taxon>
        <taxon>Bacillota</taxon>
        <taxon>Bacilli</taxon>
        <taxon>Bacillales</taxon>
        <taxon>Paenibacillaceae</taxon>
        <taxon>Cohnella</taxon>
    </lineage>
</organism>
<dbReference type="SUPFAM" id="SSF159888">
    <property type="entry name" value="YdhG-like"/>
    <property type="match status" value="1"/>
</dbReference>
<name>A0A7X0SPD9_9BACL</name>
<gene>
    <name evidence="2" type="ORF">H7C18_22660</name>
</gene>
<dbReference type="AlphaFoldDB" id="A0A7X0SPD9"/>
<reference evidence="2 3" key="1">
    <citation type="submission" date="2020-08" db="EMBL/GenBank/DDBJ databases">
        <title>Cohnella phylogeny.</title>
        <authorList>
            <person name="Dunlap C."/>
        </authorList>
    </citation>
    <scope>NUCLEOTIDE SEQUENCE [LARGE SCALE GENOMIC DNA]</scope>
    <source>
        <strain evidence="2 3">CBP 2801</strain>
    </source>
</reference>
<sequence length="129" mass="14619">MKFETVDAYLASFPTDVQQTLRQIGSAIQEAVPEAEEVLSYQLPAFSYHGMLIYYSAYKDHYSISVPPPFSVFEVFKDKLAPYERSKTAVKFPANQAIPLELIKELASYKAKENEQKALSKKNKSKSKS</sequence>
<dbReference type="RefSeq" id="WP_185131380.1">
    <property type="nucleotide sequence ID" value="NZ_JACJVO010000028.1"/>
</dbReference>
<evidence type="ECO:0000259" key="1">
    <source>
        <dbReference type="Pfam" id="PF08818"/>
    </source>
</evidence>
<protein>
    <submittedName>
        <fullName evidence="2">DUF1801 domain-containing protein</fullName>
    </submittedName>
</protein>
<evidence type="ECO:0000313" key="2">
    <source>
        <dbReference type="EMBL" id="MBB6733730.1"/>
    </source>
</evidence>
<keyword evidence="3" id="KW-1185">Reference proteome</keyword>
<comment type="caution">
    <text evidence="2">The sequence shown here is derived from an EMBL/GenBank/DDBJ whole genome shotgun (WGS) entry which is preliminary data.</text>
</comment>